<evidence type="ECO:0000313" key="5">
    <source>
        <dbReference type="EMBL" id="GIH22726.1"/>
    </source>
</evidence>
<evidence type="ECO:0000256" key="2">
    <source>
        <dbReference type="ARBA" id="ARBA00022741"/>
    </source>
</evidence>
<dbReference type="SUPFAM" id="SSF52540">
    <property type="entry name" value="P-loop containing nucleoside triphosphate hydrolases"/>
    <property type="match status" value="1"/>
</dbReference>
<dbReference type="Pfam" id="PF00005">
    <property type="entry name" value="ABC_tran"/>
    <property type="match status" value="1"/>
</dbReference>
<dbReference type="InterPro" id="IPR017911">
    <property type="entry name" value="MacB-like_ATP-bd"/>
</dbReference>
<dbReference type="GO" id="GO:0098796">
    <property type="term" value="C:membrane protein complex"/>
    <property type="evidence" value="ECO:0007669"/>
    <property type="project" value="UniProtKB-ARBA"/>
</dbReference>
<evidence type="ECO:0000313" key="6">
    <source>
        <dbReference type="Proteomes" id="UP000640052"/>
    </source>
</evidence>
<evidence type="ECO:0000256" key="1">
    <source>
        <dbReference type="ARBA" id="ARBA00022448"/>
    </source>
</evidence>
<gene>
    <name evidence="5" type="ORF">Aph01nite_10360</name>
</gene>
<dbReference type="PANTHER" id="PTHR24220">
    <property type="entry name" value="IMPORT ATP-BINDING PROTEIN"/>
    <property type="match status" value="1"/>
</dbReference>
<dbReference type="AlphaFoldDB" id="A0A919UII8"/>
<evidence type="ECO:0000256" key="3">
    <source>
        <dbReference type="ARBA" id="ARBA00022840"/>
    </source>
</evidence>
<dbReference type="Gene3D" id="3.40.50.300">
    <property type="entry name" value="P-loop containing nucleotide triphosphate hydrolases"/>
    <property type="match status" value="1"/>
</dbReference>
<protein>
    <submittedName>
        <fullName evidence="5">Macrolide ABC transporter ATP-binding protein</fullName>
    </submittedName>
</protein>
<dbReference type="InterPro" id="IPR003439">
    <property type="entry name" value="ABC_transporter-like_ATP-bd"/>
</dbReference>
<dbReference type="GO" id="GO:0022857">
    <property type="term" value="F:transmembrane transporter activity"/>
    <property type="evidence" value="ECO:0007669"/>
    <property type="project" value="TreeGrafter"/>
</dbReference>
<dbReference type="InterPro" id="IPR003593">
    <property type="entry name" value="AAA+_ATPase"/>
</dbReference>
<dbReference type="GO" id="GO:0016887">
    <property type="term" value="F:ATP hydrolysis activity"/>
    <property type="evidence" value="ECO:0007669"/>
    <property type="project" value="InterPro"/>
</dbReference>
<organism evidence="5 6">
    <name type="scientific">Acrocarpospora phusangensis</name>
    <dbReference type="NCBI Taxonomy" id="1070424"/>
    <lineage>
        <taxon>Bacteria</taxon>
        <taxon>Bacillati</taxon>
        <taxon>Actinomycetota</taxon>
        <taxon>Actinomycetes</taxon>
        <taxon>Streptosporangiales</taxon>
        <taxon>Streptosporangiaceae</taxon>
        <taxon>Acrocarpospora</taxon>
    </lineage>
</organism>
<evidence type="ECO:0000259" key="4">
    <source>
        <dbReference type="PROSITE" id="PS50893"/>
    </source>
</evidence>
<keyword evidence="6" id="KW-1185">Reference proteome</keyword>
<dbReference type="FunFam" id="3.40.50.300:FF:000032">
    <property type="entry name" value="Export ABC transporter ATP-binding protein"/>
    <property type="match status" value="1"/>
</dbReference>
<dbReference type="GO" id="GO:0005886">
    <property type="term" value="C:plasma membrane"/>
    <property type="evidence" value="ECO:0007669"/>
    <property type="project" value="TreeGrafter"/>
</dbReference>
<dbReference type="CDD" id="cd03255">
    <property type="entry name" value="ABC_MJ0796_LolCDE_FtsE"/>
    <property type="match status" value="1"/>
</dbReference>
<keyword evidence="1" id="KW-0813">Transport</keyword>
<comment type="caution">
    <text evidence="5">The sequence shown here is derived from an EMBL/GenBank/DDBJ whole genome shotgun (WGS) entry which is preliminary data.</text>
</comment>
<dbReference type="InterPro" id="IPR027417">
    <property type="entry name" value="P-loop_NTPase"/>
</dbReference>
<dbReference type="SMART" id="SM00382">
    <property type="entry name" value="AAA"/>
    <property type="match status" value="1"/>
</dbReference>
<reference evidence="5" key="1">
    <citation type="submission" date="2021-01" db="EMBL/GenBank/DDBJ databases">
        <title>Whole genome shotgun sequence of Acrocarpospora phusangensis NBRC 108782.</title>
        <authorList>
            <person name="Komaki H."/>
            <person name="Tamura T."/>
        </authorList>
    </citation>
    <scope>NUCLEOTIDE SEQUENCE</scope>
    <source>
        <strain evidence="5">NBRC 108782</strain>
    </source>
</reference>
<keyword evidence="3 5" id="KW-0067">ATP-binding</keyword>
<sequence>MVVDIRATRIDTTGRPGTRLAPVIRAHGLSRAYDSPAGPQWALVDATFTVFPGEVVTIMGPSGSGKSTLLHLLGLLDRPTTGTYALAGADTSTLTDRERAGLRMRSIGFVFQAFHLLAHKTVLANVTLPLLYARRPPAERRAAAVSALTGVGLAHRLHALPRTLSGGEKQRAGIARATVLDPCLLLCDEPTGNLDSAATAKIMDLLRARARAGLAVVVVTHDPAVARSADRMLWLADGRLSEVDRDG</sequence>
<dbReference type="RefSeq" id="WP_204039563.1">
    <property type="nucleotide sequence ID" value="NZ_BOOA01000006.1"/>
</dbReference>
<name>A0A919UII8_9ACTN</name>
<feature type="domain" description="ABC transporter" evidence="4">
    <location>
        <begin position="24"/>
        <end position="247"/>
    </location>
</feature>
<dbReference type="InterPro" id="IPR017871">
    <property type="entry name" value="ABC_transporter-like_CS"/>
</dbReference>
<accession>A0A919UII8</accession>
<dbReference type="PANTHER" id="PTHR24220:SF648">
    <property type="entry name" value="ABC TRANSPORTER ATP-BINDING PROTEIN YTRE"/>
    <property type="match status" value="1"/>
</dbReference>
<dbReference type="InterPro" id="IPR015854">
    <property type="entry name" value="ABC_transpr_LolD-like"/>
</dbReference>
<dbReference type="GO" id="GO:0005524">
    <property type="term" value="F:ATP binding"/>
    <property type="evidence" value="ECO:0007669"/>
    <property type="project" value="UniProtKB-KW"/>
</dbReference>
<keyword evidence="2" id="KW-0547">Nucleotide-binding</keyword>
<proteinExistence type="predicted"/>
<dbReference type="EMBL" id="BOOA01000006">
    <property type="protein sequence ID" value="GIH22726.1"/>
    <property type="molecule type" value="Genomic_DNA"/>
</dbReference>
<dbReference type="Proteomes" id="UP000640052">
    <property type="component" value="Unassembled WGS sequence"/>
</dbReference>
<dbReference type="PROSITE" id="PS00211">
    <property type="entry name" value="ABC_TRANSPORTER_1"/>
    <property type="match status" value="1"/>
</dbReference>
<dbReference type="PROSITE" id="PS50893">
    <property type="entry name" value="ABC_TRANSPORTER_2"/>
    <property type="match status" value="1"/>
</dbReference>